<evidence type="ECO:0000256" key="6">
    <source>
        <dbReference type="RuleBase" id="RU361243"/>
    </source>
</evidence>
<dbReference type="Pfam" id="PF07479">
    <property type="entry name" value="NAD_Gly3P_dh_C"/>
    <property type="match status" value="1"/>
</dbReference>
<dbReference type="Pfam" id="PF01210">
    <property type="entry name" value="NAD_Gly3P_dh_N"/>
    <property type="match status" value="1"/>
</dbReference>
<accession>A0ABN9XFD4</accession>
<keyword evidence="2 5" id="KW-0560">Oxidoreductase</keyword>
<dbReference type="Proteomes" id="UP001189429">
    <property type="component" value="Unassembled WGS sequence"/>
</dbReference>
<evidence type="ECO:0000256" key="4">
    <source>
        <dbReference type="ARBA" id="ARBA00048683"/>
    </source>
</evidence>
<evidence type="ECO:0000256" key="2">
    <source>
        <dbReference type="ARBA" id="ARBA00023002"/>
    </source>
</evidence>
<sequence>RPAAPWRPAAARRWAAASAPPRRVSVIHRASGNWGSVAARIAAQNAARHPEFHDEVRMWVYEEQVGGEKLSSIINARNENVKYLPGVKLGENLRAEPDLARAVEGSGMLIFVTPHQFIKGLCPTIKPALPSGASAISLIKGMDVTPDGFELISALVHRELGVECSVLMGANIANEIALERFSEATVGHAEGQEASGQLWRKLFHTDYFHVTAVPDVVGCELCGTLKNIVAIGAGMVDGLELGNNTKAAIMRVGLVEMRTLAQECFPSVRTDTFFESAGVADLITTCFGGRNRKCAEAYVKHIRSGSPKGWEEIEAELLGGQKLQGVLTSHEVQAVLRRRGLEARFPLYTTINRICTGDLPPEAIVRFQALCGA</sequence>
<keyword evidence="10" id="KW-1185">Reference proteome</keyword>
<evidence type="ECO:0000259" key="7">
    <source>
        <dbReference type="Pfam" id="PF01210"/>
    </source>
</evidence>
<dbReference type="Gene3D" id="1.10.1040.10">
    <property type="entry name" value="N-(1-d-carboxylethyl)-l-norvaline Dehydrogenase, domain 2"/>
    <property type="match status" value="1"/>
</dbReference>
<evidence type="ECO:0000256" key="1">
    <source>
        <dbReference type="ARBA" id="ARBA00011009"/>
    </source>
</evidence>
<dbReference type="InterPro" id="IPR036291">
    <property type="entry name" value="NAD(P)-bd_dom_sf"/>
</dbReference>
<dbReference type="InterPro" id="IPR017751">
    <property type="entry name" value="G3P_DH_NAD-dep_euk"/>
</dbReference>
<feature type="non-terminal residue" evidence="9">
    <location>
        <position position="1"/>
    </location>
</feature>
<reference evidence="9" key="1">
    <citation type="submission" date="2023-10" db="EMBL/GenBank/DDBJ databases">
        <authorList>
            <person name="Chen Y."/>
            <person name="Shah S."/>
            <person name="Dougan E. K."/>
            <person name="Thang M."/>
            <person name="Chan C."/>
        </authorList>
    </citation>
    <scope>NUCLEOTIDE SEQUENCE [LARGE SCALE GENOMIC DNA]</scope>
</reference>
<dbReference type="NCBIfam" id="TIGR03376">
    <property type="entry name" value="glycerol3P_DH"/>
    <property type="match status" value="1"/>
</dbReference>
<evidence type="ECO:0000256" key="3">
    <source>
        <dbReference type="ARBA" id="ARBA00023027"/>
    </source>
</evidence>
<evidence type="ECO:0000313" key="9">
    <source>
        <dbReference type="EMBL" id="CAK0896811.1"/>
    </source>
</evidence>
<evidence type="ECO:0000256" key="5">
    <source>
        <dbReference type="RuleBase" id="RU000437"/>
    </source>
</evidence>
<dbReference type="InterPro" id="IPR011128">
    <property type="entry name" value="G3P_DH_NAD-dep_N"/>
</dbReference>
<comment type="caution">
    <text evidence="9">The sequence shown here is derived from an EMBL/GenBank/DDBJ whole genome shotgun (WGS) entry which is preliminary data.</text>
</comment>
<organism evidence="9 10">
    <name type="scientific">Prorocentrum cordatum</name>
    <dbReference type="NCBI Taxonomy" id="2364126"/>
    <lineage>
        <taxon>Eukaryota</taxon>
        <taxon>Sar</taxon>
        <taxon>Alveolata</taxon>
        <taxon>Dinophyceae</taxon>
        <taxon>Prorocentrales</taxon>
        <taxon>Prorocentraceae</taxon>
        <taxon>Prorocentrum</taxon>
    </lineage>
</organism>
<comment type="similarity">
    <text evidence="1 5">Belongs to the NAD-dependent glycerol-3-phosphate dehydrogenase family.</text>
</comment>
<evidence type="ECO:0000259" key="8">
    <source>
        <dbReference type="Pfam" id="PF07479"/>
    </source>
</evidence>
<keyword evidence="3 5" id="KW-0520">NAD</keyword>
<dbReference type="PIRSF" id="PIRSF000114">
    <property type="entry name" value="Glycerol-3-P_dh"/>
    <property type="match status" value="1"/>
</dbReference>
<proteinExistence type="inferred from homology"/>
<gene>
    <name evidence="9" type="ORF">PCOR1329_LOCUS75172</name>
</gene>
<name>A0ABN9XFD4_9DINO</name>
<feature type="domain" description="Glycerol-3-phosphate dehydrogenase NAD-dependent N-terminal" evidence="7">
    <location>
        <begin position="31"/>
        <end position="190"/>
    </location>
</feature>
<evidence type="ECO:0000313" key="10">
    <source>
        <dbReference type="Proteomes" id="UP001189429"/>
    </source>
</evidence>
<dbReference type="PRINTS" id="PR00077">
    <property type="entry name" value="GPDHDRGNASE"/>
</dbReference>
<dbReference type="EMBL" id="CAUYUJ010020242">
    <property type="protein sequence ID" value="CAK0896811.1"/>
    <property type="molecule type" value="Genomic_DNA"/>
</dbReference>
<dbReference type="PANTHER" id="PTHR11728">
    <property type="entry name" value="GLYCEROL-3-PHOSPHATE DEHYDROGENASE"/>
    <property type="match status" value="1"/>
</dbReference>
<dbReference type="SUPFAM" id="SSF51735">
    <property type="entry name" value="NAD(P)-binding Rossmann-fold domains"/>
    <property type="match status" value="1"/>
</dbReference>
<feature type="domain" description="Glycerol-3-phosphate dehydrogenase NAD-dependent C-terminal" evidence="8">
    <location>
        <begin position="215"/>
        <end position="365"/>
    </location>
</feature>
<dbReference type="InterPro" id="IPR006109">
    <property type="entry name" value="G3P_DH_NAD-dep_C"/>
</dbReference>
<dbReference type="PANTHER" id="PTHR11728:SF8">
    <property type="entry name" value="GLYCEROL-3-PHOSPHATE DEHYDROGENASE [NAD(+)]-RELATED"/>
    <property type="match status" value="1"/>
</dbReference>
<dbReference type="InterPro" id="IPR008927">
    <property type="entry name" value="6-PGluconate_DH-like_C_sf"/>
</dbReference>
<protein>
    <recommendedName>
        <fullName evidence="6">Glycerol-3-phosphate dehydrogenase [NAD(+)]</fullName>
        <ecNumber evidence="6">1.1.1.8</ecNumber>
    </recommendedName>
</protein>
<dbReference type="InterPro" id="IPR013328">
    <property type="entry name" value="6PGD_dom2"/>
</dbReference>
<dbReference type="EC" id="1.1.1.8" evidence="6"/>
<dbReference type="SUPFAM" id="SSF48179">
    <property type="entry name" value="6-phosphogluconate dehydrogenase C-terminal domain-like"/>
    <property type="match status" value="1"/>
</dbReference>
<comment type="catalytic activity">
    <reaction evidence="4 6">
        <text>sn-glycerol 3-phosphate + NAD(+) = dihydroxyacetone phosphate + NADH + H(+)</text>
        <dbReference type="Rhea" id="RHEA:11092"/>
        <dbReference type="ChEBI" id="CHEBI:15378"/>
        <dbReference type="ChEBI" id="CHEBI:57540"/>
        <dbReference type="ChEBI" id="CHEBI:57597"/>
        <dbReference type="ChEBI" id="CHEBI:57642"/>
        <dbReference type="ChEBI" id="CHEBI:57945"/>
        <dbReference type="EC" id="1.1.1.8"/>
    </reaction>
</comment>
<dbReference type="InterPro" id="IPR006168">
    <property type="entry name" value="G3P_DH_NAD-dep"/>
</dbReference>
<dbReference type="Gene3D" id="3.40.50.720">
    <property type="entry name" value="NAD(P)-binding Rossmann-like Domain"/>
    <property type="match status" value="1"/>
</dbReference>
<dbReference type="PROSITE" id="PS00957">
    <property type="entry name" value="NAD_G3PDH"/>
    <property type="match status" value="1"/>
</dbReference>